<dbReference type="InterPro" id="IPR045077">
    <property type="entry name" value="L3_arc_euk"/>
</dbReference>
<dbReference type="Pfam" id="PF00297">
    <property type="entry name" value="Ribosomal_L3"/>
    <property type="match status" value="1"/>
</dbReference>
<dbReference type="EMBL" id="JAAZKV010000001">
    <property type="protein sequence ID" value="NMA44208.1"/>
    <property type="molecule type" value="Genomic_DNA"/>
</dbReference>
<feature type="compositionally biased region" description="Basic and acidic residues" evidence="8">
    <location>
        <begin position="122"/>
        <end position="137"/>
    </location>
</feature>
<dbReference type="NCBIfam" id="TIGR03626">
    <property type="entry name" value="L3_arch"/>
    <property type="match status" value="1"/>
</dbReference>
<dbReference type="GO" id="GO:0019843">
    <property type="term" value="F:rRNA binding"/>
    <property type="evidence" value="ECO:0007669"/>
    <property type="project" value="UniProtKB-KW"/>
</dbReference>
<dbReference type="PANTHER" id="PTHR11363:SF5">
    <property type="entry name" value="LARGE RIBOSOMAL SUBUNIT PROTEIN UL3"/>
    <property type="match status" value="1"/>
</dbReference>
<proteinExistence type="inferred from homology"/>
<keyword evidence="4 9" id="KW-0689">Ribosomal protein</keyword>
<evidence type="ECO:0000256" key="4">
    <source>
        <dbReference type="ARBA" id="ARBA00022980"/>
    </source>
</evidence>
<evidence type="ECO:0000256" key="2">
    <source>
        <dbReference type="ARBA" id="ARBA00022730"/>
    </source>
</evidence>
<evidence type="ECO:0000256" key="5">
    <source>
        <dbReference type="ARBA" id="ARBA00023274"/>
    </source>
</evidence>
<protein>
    <recommendedName>
        <fullName evidence="6 7">50S ribosomal protein L3</fullName>
    </recommendedName>
</protein>
<keyword evidence="2" id="KW-0699">rRNA-binding</keyword>
<dbReference type="NCBIfam" id="NF003261">
    <property type="entry name" value="PRK04231.1"/>
    <property type="match status" value="1"/>
</dbReference>
<keyword evidence="5" id="KW-0687">Ribonucleoprotein</keyword>
<accession>A0A7K4BYB4</accession>
<dbReference type="InterPro" id="IPR044892">
    <property type="entry name" value="Ribosomal_L3_dom_3_arc_sf"/>
</dbReference>
<organism evidence="9 10">
    <name type="scientific">Candidatus Iainarchaeum sp</name>
    <dbReference type="NCBI Taxonomy" id="3101447"/>
    <lineage>
        <taxon>Archaea</taxon>
        <taxon>Candidatus Iainarchaeota</taxon>
        <taxon>Candidatus Iainarchaeia</taxon>
        <taxon>Candidatus Iainarchaeales</taxon>
        <taxon>Candidatus Iainarchaeaceae</taxon>
        <taxon>Candidatus Iainarchaeum</taxon>
    </lineage>
</organism>
<keyword evidence="3" id="KW-0694">RNA-binding</keyword>
<dbReference type="PROSITE" id="PS00474">
    <property type="entry name" value="RIBOSOMAL_L3"/>
    <property type="match status" value="1"/>
</dbReference>
<sequence>MSQYNAPRRGSMAYYPRVRAKKETPTIKGKGTENKPLSFLAYKVGMVQVKGKNTHKNSPTFGMDTIVPATVIATPTLKVFGVRAYTKREIGIEVLSDVLATNVDKFLLRKINNFKKPSQKKQTKENKTENKNEKKEEKNDFYTLEDFEKEMNDITGFTLLVHTTPNEIGLKKTPDVTEITIGGTKEEQLNYAKEKLGKEIKFEEVFNEQDFLDVKAVTKGKGFSGVVKRFNVRSLRPKNKKRRVVGSVGPWHPHTIMFTVARPGQMGYHNRTESGKKLIKISTNPEEVNPSNGFSGYGIVKGQYALVYGSIPGPAKRCIALRKTIRPAKQKGVQLEAVEKIIKK</sequence>
<dbReference type="InterPro" id="IPR009000">
    <property type="entry name" value="Transl_B-barrel_sf"/>
</dbReference>
<dbReference type="Gene3D" id="2.40.30.10">
    <property type="entry name" value="Translation factors"/>
    <property type="match status" value="1"/>
</dbReference>
<dbReference type="SUPFAM" id="SSF50447">
    <property type="entry name" value="Translation proteins"/>
    <property type="match status" value="1"/>
</dbReference>
<dbReference type="InterPro" id="IPR000597">
    <property type="entry name" value="Ribosomal_uL3"/>
</dbReference>
<evidence type="ECO:0000256" key="7">
    <source>
        <dbReference type="NCBIfam" id="TIGR03626"/>
    </source>
</evidence>
<name>A0A7K4BYB4_9ARCH</name>
<comment type="caution">
    <text evidence="9">The sequence shown here is derived from an EMBL/GenBank/DDBJ whole genome shotgun (WGS) entry which is preliminary data.</text>
</comment>
<dbReference type="GO" id="GO:0003735">
    <property type="term" value="F:structural constituent of ribosome"/>
    <property type="evidence" value="ECO:0007669"/>
    <property type="project" value="UniProtKB-UniRule"/>
</dbReference>
<dbReference type="GO" id="GO:0022625">
    <property type="term" value="C:cytosolic large ribosomal subunit"/>
    <property type="evidence" value="ECO:0007669"/>
    <property type="project" value="UniProtKB-UniRule"/>
</dbReference>
<dbReference type="PANTHER" id="PTHR11363">
    <property type="entry name" value="60S RIBOSOMAL PROTEIN L3-RELATED"/>
    <property type="match status" value="1"/>
</dbReference>
<feature type="region of interest" description="Disordered" evidence="8">
    <location>
        <begin position="117"/>
        <end position="137"/>
    </location>
</feature>
<dbReference type="Gene3D" id="3.30.1430.10">
    <property type="match status" value="1"/>
</dbReference>
<evidence type="ECO:0000256" key="1">
    <source>
        <dbReference type="ARBA" id="ARBA00006540"/>
    </source>
</evidence>
<reference evidence="9 10" key="1">
    <citation type="journal article" date="2020" name="Biotechnol. Biofuels">
        <title>New insights from the biogas microbiome by comprehensive genome-resolved metagenomics of nearly 1600 species originating from multiple anaerobic digesters.</title>
        <authorList>
            <person name="Campanaro S."/>
            <person name="Treu L."/>
            <person name="Rodriguez-R L.M."/>
            <person name="Kovalovszki A."/>
            <person name="Ziels R.M."/>
            <person name="Maus I."/>
            <person name="Zhu X."/>
            <person name="Kougias P.G."/>
            <person name="Basile A."/>
            <person name="Luo G."/>
            <person name="Schluter A."/>
            <person name="Konstantinidis K.T."/>
            <person name="Angelidaki I."/>
        </authorList>
    </citation>
    <scope>NUCLEOTIDE SEQUENCE [LARGE SCALE GENOMIC DNA]</scope>
    <source>
        <strain evidence="9">AS22ysBPME_79</strain>
    </source>
</reference>
<dbReference type="InterPro" id="IPR019926">
    <property type="entry name" value="Ribosomal_uL3_CS"/>
</dbReference>
<evidence type="ECO:0000313" key="10">
    <source>
        <dbReference type="Proteomes" id="UP000526302"/>
    </source>
</evidence>
<dbReference type="Proteomes" id="UP000526302">
    <property type="component" value="Unassembled WGS sequence"/>
</dbReference>
<evidence type="ECO:0000256" key="6">
    <source>
        <dbReference type="ARBA" id="ARBA00035457"/>
    </source>
</evidence>
<gene>
    <name evidence="9" type="ORF">GX950_00130</name>
</gene>
<dbReference type="Gene3D" id="4.10.960.10">
    <property type="entry name" value="Ribosomal protein L3, domain 3"/>
    <property type="match status" value="1"/>
</dbReference>
<evidence type="ECO:0000313" key="9">
    <source>
        <dbReference type="EMBL" id="NMA44208.1"/>
    </source>
</evidence>
<dbReference type="GO" id="GO:0006412">
    <property type="term" value="P:translation"/>
    <property type="evidence" value="ECO:0007669"/>
    <property type="project" value="UniProtKB-UniRule"/>
</dbReference>
<dbReference type="AlphaFoldDB" id="A0A7K4BYB4"/>
<evidence type="ECO:0000256" key="3">
    <source>
        <dbReference type="ARBA" id="ARBA00022884"/>
    </source>
</evidence>
<comment type="similarity">
    <text evidence="1">Belongs to the universal ribosomal protein uL3 family.</text>
</comment>
<evidence type="ECO:0000256" key="8">
    <source>
        <dbReference type="SAM" id="MobiDB-lite"/>
    </source>
</evidence>
<dbReference type="InterPro" id="IPR019928">
    <property type="entry name" value="Ribosomal_uL3_arc"/>
</dbReference>